<proteinExistence type="predicted"/>
<dbReference type="Proteomes" id="UP000198841">
    <property type="component" value="Unassembled WGS sequence"/>
</dbReference>
<name>A0A1I3YLK1_9GAMM</name>
<sequence length="267" mass="29177">MASTDDVARYLARRVAEVVYPGGSRLPGIVNPSVKIYPGWPVPGTLQQDIDNGGVHISVWPLPIERKISTALGRPFRLMAKGKPTLQFTVNGTAISVTGVASALTNVLITLNRKTFSFHFRAGTTAGRAIHALSVALPKSFTVLSSVCIPLAEHLSISVTTAGTAVKELRRQIKDFHITVWAPTPGLRDRIGSAIDTALSEQCHIDLNDGAPAQLLYARQLDSDRSENWHVYRRDLIFSVNYATTRTITAPEVTQFEVTLNGHQTKR</sequence>
<comment type="caution">
    <text evidence="1">The sequence shown here is derived from an EMBL/GenBank/DDBJ whole genome shotgun (WGS) entry which is preliminary data.</text>
</comment>
<dbReference type="EMBL" id="FOSD01000006">
    <property type="protein sequence ID" value="SFK32817.1"/>
    <property type="molecule type" value="Genomic_DNA"/>
</dbReference>
<organism evidence="1 2">
    <name type="scientific">Candidatus Pantoea symbiotica</name>
    <dbReference type="NCBI Taxonomy" id="1884370"/>
    <lineage>
        <taxon>Bacteria</taxon>
        <taxon>Pseudomonadati</taxon>
        <taxon>Pseudomonadota</taxon>
        <taxon>Gammaproteobacteria</taxon>
        <taxon>Enterobacterales</taxon>
        <taxon>Erwiniaceae</taxon>
        <taxon>Pantoea</taxon>
    </lineage>
</organism>
<reference evidence="1 2" key="1">
    <citation type="submission" date="2016-10" db="EMBL/GenBank/DDBJ databases">
        <authorList>
            <person name="Varghese N."/>
            <person name="Submissions S."/>
        </authorList>
    </citation>
    <scope>NUCLEOTIDE SEQUENCE [LARGE SCALE GENOMIC DNA]</scope>
    <source>
        <strain evidence="1 2">YR512</strain>
    </source>
</reference>
<gene>
    <name evidence="1" type="ORF">SAMN05518863_106133</name>
</gene>
<evidence type="ECO:0000313" key="2">
    <source>
        <dbReference type="Proteomes" id="UP000198841"/>
    </source>
</evidence>
<accession>A0A1I3YLK1</accession>
<evidence type="ECO:0008006" key="3">
    <source>
        <dbReference type="Google" id="ProtNLM"/>
    </source>
</evidence>
<dbReference type="RefSeq" id="WP_091003862.1">
    <property type="nucleotide sequence ID" value="NZ_FOSD01000006.1"/>
</dbReference>
<evidence type="ECO:0000313" key="1">
    <source>
        <dbReference type="EMBL" id="SFK32817.1"/>
    </source>
</evidence>
<keyword evidence="2" id="KW-1185">Reference proteome</keyword>
<protein>
    <recommendedName>
        <fullName evidence="3">Baseplate protein J-like domain-containing protein</fullName>
    </recommendedName>
</protein>